<dbReference type="EMBL" id="QMQV01000175">
    <property type="protein sequence ID" value="RLE46588.1"/>
    <property type="molecule type" value="Genomic_DNA"/>
</dbReference>
<reference evidence="1 2" key="1">
    <citation type="submission" date="2018-06" db="EMBL/GenBank/DDBJ databases">
        <title>Extensive metabolic versatility and redundancy in microbially diverse, dynamic hydrothermal sediments.</title>
        <authorList>
            <person name="Dombrowski N."/>
            <person name="Teske A."/>
            <person name="Baker B.J."/>
        </authorList>
    </citation>
    <scope>NUCLEOTIDE SEQUENCE [LARGE SCALE GENOMIC DNA]</scope>
    <source>
        <strain evidence="1">B66_G16</strain>
    </source>
</reference>
<proteinExistence type="predicted"/>
<dbReference type="Gene3D" id="2.20.28.30">
    <property type="entry name" value="RNA polymerase ii, chain L"/>
    <property type="match status" value="2"/>
</dbReference>
<comment type="caution">
    <text evidence="1">The sequence shown here is derived from an EMBL/GenBank/DDBJ whole genome shotgun (WGS) entry which is preliminary data.</text>
</comment>
<gene>
    <name evidence="1" type="ORF">DRJ31_09840</name>
</gene>
<evidence type="ECO:0000313" key="2">
    <source>
        <dbReference type="Proteomes" id="UP000278475"/>
    </source>
</evidence>
<dbReference type="SUPFAM" id="SSF57802">
    <property type="entry name" value="Rubredoxin-like"/>
    <property type="match status" value="1"/>
</dbReference>
<accession>A0A497EMD1</accession>
<evidence type="ECO:0008006" key="3">
    <source>
        <dbReference type="Google" id="ProtNLM"/>
    </source>
</evidence>
<protein>
    <recommendedName>
        <fullName evidence="3">Rubredoxin-like domain-containing protein</fullName>
    </recommendedName>
</protein>
<dbReference type="AlphaFoldDB" id="A0A497EMD1"/>
<sequence>MSIKLKKFRCTNCGKIIEIPITAEDPIICPYCGMGPGTLVKIPEEADKSQKPVSPNKIEQTMTITSIGVKRFICLSCKKIIEVPFGVPKPIRCPYCGAPHYMIHRVDPPGRWWRRGRGTRWNY</sequence>
<name>A0A497EMD1_9CREN</name>
<organism evidence="1 2">
    <name type="scientific">Thermoproteota archaeon</name>
    <dbReference type="NCBI Taxonomy" id="2056631"/>
    <lineage>
        <taxon>Archaea</taxon>
        <taxon>Thermoproteota</taxon>
    </lineage>
</organism>
<evidence type="ECO:0000313" key="1">
    <source>
        <dbReference type="EMBL" id="RLE46588.1"/>
    </source>
</evidence>
<dbReference type="Proteomes" id="UP000278475">
    <property type="component" value="Unassembled WGS sequence"/>
</dbReference>